<dbReference type="RefSeq" id="WP_273988840.1">
    <property type="nucleotide sequence ID" value="NZ_BAABQT010000001.1"/>
</dbReference>
<protein>
    <submittedName>
        <fullName evidence="3">VWA domain-containing protein</fullName>
    </submittedName>
</protein>
<dbReference type="Proteomes" id="UP001217044">
    <property type="component" value="Chromosome"/>
</dbReference>
<gene>
    <name evidence="3" type="ORF">M8445_00200</name>
</gene>
<dbReference type="Gene3D" id="3.40.50.410">
    <property type="entry name" value="von Willebrand factor, type A domain"/>
    <property type="match status" value="1"/>
</dbReference>
<name>A0ABY7V424_9DEIO</name>
<evidence type="ECO:0000259" key="2">
    <source>
        <dbReference type="PROSITE" id="PS50234"/>
    </source>
</evidence>
<dbReference type="EMBL" id="CP115165">
    <property type="protein sequence ID" value="WDA58676.1"/>
    <property type="molecule type" value="Genomic_DNA"/>
</dbReference>
<feature type="region of interest" description="Disordered" evidence="1">
    <location>
        <begin position="1"/>
        <end position="23"/>
    </location>
</feature>
<proteinExistence type="predicted"/>
<evidence type="ECO:0000313" key="4">
    <source>
        <dbReference type="Proteomes" id="UP001217044"/>
    </source>
</evidence>
<dbReference type="SMART" id="SM00327">
    <property type="entry name" value="VWA"/>
    <property type="match status" value="1"/>
</dbReference>
<reference evidence="3 4" key="1">
    <citation type="submission" date="2022-12" db="EMBL/GenBank/DDBJ databases">
        <title>Genome Sequence of Deinococcus aquaticus Type Strain PB314.</title>
        <authorList>
            <person name="Albert C."/>
            <person name="Hill J."/>
            <person name="Boren L."/>
            <person name="Scholz-Ng S."/>
            <person name="Fatema N."/>
            <person name="Grosso R."/>
            <person name="Soboslay E."/>
            <person name="Tuohy J."/>
        </authorList>
    </citation>
    <scope>NUCLEOTIDE SEQUENCE [LARGE SCALE GENOMIC DNA]</scope>
    <source>
        <strain evidence="3 4">PB-314</strain>
    </source>
</reference>
<evidence type="ECO:0000256" key="1">
    <source>
        <dbReference type="SAM" id="MobiDB-lite"/>
    </source>
</evidence>
<evidence type="ECO:0000313" key="3">
    <source>
        <dbReference type="EMBL" id="WDA58676.1"/>
    </source>
</evidence>
<dbReference type="CDD" id="cd00198">
    <property type="entry name" value="vWFA"/>
    <property type="match status" value="1"/>
</dbReference>
<organism evidence="3 4">
    <name type="scientific">Deinococcus aquaticus</name>
    <dbReference type="NCBI Taxonomy" id="328692"/>
    <lineage>
        <taxon>Bacteria</taxon>
        <taxon>Thermotogati</taxon>
        <taxon>Deinococcota</taxon>
        <taxon>Deinococci</taxon>
        <taxon>Deinococcales</taxon>
        <taxon>Deinococcaceae</taxon>
        <taxon>Deinococcus</taxon>
    </lineage>
</organism>
<feature type="domain" description="VWFA" evidence="2">
    <location>
        <begin position="116"/>
        <end position="297"/>
    </location>
</feature>
<dbReference type="InterPro" id="IPR002035">
    <property type="entry name" value="VWF_A"/>
</dbReference>
<dbReference type="SUPFAM" id="SSF53300">
    <property type="entry name" value="vWA-like"/>
    <property type="match status" value="1"/>
</dbReference>
<sequence>MPQRTQSAQPTLPTAPLSRRPLPRRTWGALMGASLLLASCGGPAGTPAPTTPTATTMQLNGARVLSPTQVQFGVTPLSGTQTATGTLSNPSVTFSTAGVSGTVSVCGQVSVQNTVTAAVTLDATGSMRSTDPEEKRRAAAKAFVARMTGTSQAAVLSFEASSTPSASMIGSVLHQDLTADQTALNTAIDNATYASGSTNFYDAVVDAVKVASRAGRSNPIVLALTDGIDNSSSNSPDEAIAAAKAAGVPVYAIGLDATGSLDFAEMERIASETGGLFRSNIAAGDLDAYFSQLYNAFTAQGCLELNLAAAPAPGTTVTGTLSVDVSDYGKATSRLSVPFSYAVRDTSAPK</sequence>
<keyword evidence="4" id="KW-1185">Reference proteome</keyword>
<accession>A0ABY7V424</accession>
<dbReference type="Pfam" id="PF00092">
    <property type="entry name" value="VWA"/>
    <property type="match status" value="1"/>
</dbReference>
<dbReference type="PROSITE" id="PS50234">
    <property type="entry name" value="VWFA"/>
    <property type="match status" value="1"/>
</dbReference>
<dbReference type="InterPro" id="IPR036465">
    <property type="entry name" value="vWFA_dom_sf"/>
</dbReference>
<feature type="compositionally biased region" description="Polar residues" evidence="1">
    <location>
        <begin position="1"/>
        <end position="12"/>
    </location>
</feature>